<dbReference type="Proteomes" id="UP000218334">
    <property type="component" value="Unassembled WGS sequence"/>
</dbReference>
<keyword evidence="2" id="KW-1185">Reference proteome</keyword>
<reference evidence="2" key="1">
    <citation type="journal article" date="2017" name="Nat. Ecol. Evol.">
        <title>Genome expansion and lineage-specific genetic innovations in the forest pathogenic fungi Armillaria.</title>
        <authorList>
            <person name="Sipos G."/>
            <person name="Prasanna A.N."/>
            <person name="Walter M.C."/>
            <person name="O'Connor E."/>
            <person name="Balint B."/>
            <person name="Krizsan K."/>
            <person name="Kiss B."/>
            <person name="Hess J."/>
            <person name="Varga T."/>
            <person name="Slot J."/>
            <person name="Riley R."/>
            <person name="Boka B."/>
            <person name="Rigling D."/>
            <person name="Barry K."/>
            <person name="Lee J."/>
            <person name="Mihaltcheva S."/>
            <person name="LaButti K."/>
            <person name="Lipzen A."/>
            <person name="Waldron R."/>
            <person name="Moloney N.M."/>
            <person name="Sperisen C."/>
            <person name="Kredics L."/>
            <person name="Vagvoelgyi C."/>
            <person name="Patrignani A."/>
            <person name="Fitzpatrick D."/>
            <person name="Nagy I."/>
            <person name="Doyle S."/>
            <person name="Anderson J.B."/>
            <person name="Grigoriev I.V."/>
            <person name="Gueldener U."/>
            <person name="Muensterkoetter M."/>
            <person name="Nagy L.G."/>
        </authorList>
    </citation>
    <scope>NUCLEOTIDE SEQUENCE [LARGE SCALE GENOMIC DNA]</scope>
    <source>
        <strain evidence="2">28-4</strain>
    </source>
</reference>
<protein>
    <submittedName>
        <fullName evidence="1">Uncharacterized protein</fullName>
    </submittedName>
</protein>
<gene>
    <name evidence="1" type="ORF">ARMSODRAFT_371899</name>
</gene>
<dbReference type="EMBL" id="KZ293442">
    <property type="protein sequence ID" value="PBK66173.1"/>
    <property type="molecule type" value="Genomic_DNA"/>
</dbReference>
<accession>A0A2H3BQN8</accession>
<organism evidence="1 2">
    <name type="scientific">Armillaria solidipes</name>
    <dbReference type="NCBI Taxonomy" id="1076256"/>
    <lineage>
        <taxon>Eukaryota</taxon>
        <taxon>Fungi</taxon>
        <taxon>Dikarya</taxon>
        <taxon>Basidiomycota</taxon>
        <taxon>Agaricomycotina</taxon>
        <taxon>Agaricomycetes</taxon>
        <taxon>Agaricomycetidae</taxon>
        <taxon>Agaricales</taxon>
        <taxon>Marasmiineae</taxon>
        <taxon>Physalacriaceae</taxon>
        <taxon>Armillaria</taxon>
    </lineage>
</organism>
<evidence type="ECO:0000313" key="1">
    <source>
        <dbReference type="EMBL" id="PBK66173.1"/>
    </source>
</evidence>
<sequence>MARYIFVDYRATRPVHSHPGKIFRIYIMSFLTTRSMNMLSSKEAIYQSSVMVVCRRCKASAQSDSPFVAKVSIFSEFFLLHRWCINHARRHYKIKLVLHYCCH</sequence>
<name>A0A2H3BQN8_9AGAR</name>
<evidence type="ECO:0000313" key="2">
    <source>
        <dbReference type="Proteomes" id="UP000218334"/>
    </source>
</evidence>
<proteinExistence type="predicted"/>
<dbReference type="AlphaFoldDB" id="A0A2H3BQN8"/>